<evidence type="ECO:0000256" key="1">
    <source>
        <dbReference type="SAM" id="Phobius"/>
    </source>
</evidence>
<comment type="caution">
    <text evidence="2">The sequence shown here is derived from an EMBL/GenBank/DDBJ whole genome shotgun (WGS) entry which is preliminary data.</text>
</comment>
<name>A0A0G0CK65_9BACT</name>
<keyword evidence="1" id="KW-0812">Transmembrane</keyword>
<proteinExistence type="predicted"/>
<evidence type="ECO:0000313" key="2">
    <source>
        <dbReference type="EMBL" id="KKP43832.1"/>
    </source>
</evidence>
<dbReference type="EMBL" id="LBOW01000016">
    <property type="protein sequence ID" value="KKP43832.1"/>
    <property type="molecule type" value="Genomic_DNA"/>
</dbReference>
<sequence length="289" mass="31653">MENQSNTADQNLPQVGQNPAVQPVVATPKTNYPMIGGVALVCSLIFGVGGYYLGKQSSNPQYVNNEVQINPTATPYLTNPTNTPTTQISTLPTGWSYKDNKECGVKFAIPPKEAPYYYPVDVNRQPSVTNEQGSGRFWDFPRGGVYPNLLTKFPNGYDQHKQAVTMFASPDEASGYVSQAVVVSCIPNNGRFANNTALISSLTTELEKYNSQTGEKGMQASTYKINSNTPATKWGKNVVNLVVSEDTTNVAYTMFVTPQYVYEIKVIGATSDTFVKDTAKKIFDNLSFQ</sequence>
<gene>
    <name evidence="2" type="ORF">UR35_C0016G0010</name>
</gene>
<dbReference type="Proteomes" id="UP000034778">
    <property type="component" value="Unassembled WGS sequence"/>
</dbReference>
<keyword evidence="1" id="KW-0472">Membrane</keyword>
<keyword evidence="1" id="KW-1133">Transmembrane helix</keyword>
<accession>A0A0G0CK65</accession>
<dbReference type="AlphaFoldDB" id="A0A0G0CK65"/>
<protein>
    <submittedName>
        <fullName evidence="2">Uncharacterized protein</fullName>
    </submittedName>
</protein>
<organism evidence="2 3">
    <name type="scientific">Candidatus Woesebacteria bacterium GW2011_GWB1_33_22</name>
    <dbReference type="NCBI Taxonomy" id="1618566"/>
    <lineage>
        <taxon>Bacteria</taxon>
        <taxon>Candidatus Woeseibacteriota</taxon>
    </lineage>
</organism>
<feature type="transmembrane region" description="Helical" evidence="1">
    <location>
        <begin position="32"/>
        <end position="53"/>
    </location>
</feature>
<reference evidence="2 3" key="1">
    <citation type="journal article" date="2015" name="Nature">
        <title>rRNA introns, odd ribosomes, and small enigmatic genomes across a large radiation of phyla.</title>
        <authorList>
            <person name="Brown C.T."/>
            <person name="Hug L.A."/>
            <person name="Thomas B.C."/>
            <person name="Sharon I."/>
            <person name="Castelle C.J."/>
            <person name="Singh A."/>
            <person name="Wilkins M.J."/>
            <person name="Williams K.H."/>
            <person name="Banfield J.F."/>
        </authorList>
    </citation>
    <scope>NUCLEOTIDE SEQUENCE [LARGE SCALE GENOMIC DNA]</scope>
</reference>
<evidence type="ECO:0000313" key="3">
    <source>
        <dbReference type="Proteomes" id="UP000034778"/>
    </source>
</evidence>